<dbReference type="SUPFAM" id="SSF81593">
    <property type="entry name" value="Nucleotidyltransferase substrate binding subunit/domain"/>
    <property type="match status" value="1"/>
</dbReference>
<evidence type="ECO:0000256" key="1">
    <source>
        <dbReference type="ARBA" id="ARBA00022679"/>
    </source>
</evidence>
<proteinExistence type="predicted"/>
<evidence type="ECO:0000259" key="2">
    <source>
        <dbReference type="Pfam" id="PF08335"/>
    </source>
</evidence>
<evidence type="ECO:0000313" key="4">
    <source>
        <dbReference type="Proteomes" id="UP000235598"/>
    </source>
</evidence>
<evidence type="ECO:0000313" key="3">
    <source>
        <dbReference type="EMBL" id="PMD04249.1"/>
    </source>
</evidence>
<dbReference type="Pfam" id="PF08335">
    <property type="entry name" value="GlnD_UR_UTase"/>
    <property type="match status" value="1"/>
</dbReference>
<dbReference type="InterPro" id="IPR023057">
    <property type="entry name" value="GlnE"/>
</dbReference>
<dbReference type="OrthoDB" id="9759366at2"/>
<dbReference type="InterPro" id="IPR013546">
    <property type="entry name" value="PII_UdlTrfase/GS_AdlTrfase"/>
</dbReference>
<organism evidence="3 4">
    <name type="scientific">Brevibacterium paucivorans</name>
    <dbReference type="NCBI Taxonomy" id="170994"/>
    <lineage>
        <taxon>Bacteria</taxon>
        <taxon>Bacillati</taxon>
        <taxon>Actinomycetota</taxon>
        <taxon>Actinomycetes</taxon>
        <taxon>Micrococcales</taxon>
        <taxon>Brevibacteriaceae</taxon>
        <taxon>Brevibacterium</taxon>
    </lineage>
</organism>
<dbReference type="GO" id="GO:0005829">
    <property type="term" value="C:cytosol"/>
    <property type="evidence" value="ECO:0007669"/>
    <property type="project" value="TreeGrafter"/>
</dbReference>
<dbReference type="AlphaFoldDB" id="A0A2N6VJF6"/>
<feature type="domain" description="PII-uridylyltransferase/Glutamine-synthetase adenylyltransferase" evidence="2">
    <location>
        <begin position="13"/>
        <end position="80"/>
    </location>
</feature>
<dbReference type="Gene3D" id="1.20.120.330">
    <property type="entry name" value="Nucleotidyltransferases domain 2"/>
    <property type="match status" value="1"/>
</dbReference>
<dbReference type="PANTHER" id="PTHR30621">
    <property type="entry name" value="GLUTAMINE SYNTHETASE ADENYLYLTRANSFERASE"/>
    <property type="match status" value="1"/>
</dbReference>
<feature type="non-terminal residue" evidence="3">
    <location>
        <position position="80"/>
    </location>
</feature>
<keyword evidence="1" id="KW-0808">Transferase</keyword>
<feature type="non-terminal residue" evidence="3">
    <location>
        <position position="1"/>
    </location>
</feature>
<gene>
    <name evidence="3" type="ORF">CJ199_13150</name>
</gene>
<reference evidence="3 4" key="1">
    <citation type="submission" date="2017-09" db="EMBL/GenBank/DDBJ databases">
        <title>Bacterial strain isolated from the female urinary microbiota.</title>
        <authorList>
            <person name="Thomas-White K."/>
            <person name="Kumar N."/>
            <person name="Forster S."/>
            <person name="Putonti C."/>
            <person name="Lawley T."/>
            <person name="Wolfe A.J."/>
        </authorList>
    </citation>
    <scope>NUCLEOTIDE SEQUENCE [LARGE SCALE GENOMIC DNA]</scope>
    <source>
        <strain evidence="3 4">UMB1301</strain>
    </source>
</reference>
<dbReference type="Proteomes" id="UP000235598">
    <property type="component" value="Unassembled WGS sequence"/>
</dbReference>
<sequence>DAALRPEGKAGALVRTVLKLGPGGLRDVEFSAQLLQLVHGTEDHDIREPNTLEALRSLERGGYLSGDDAALMEEAYSFLR</sequence>
<dbReference type="GO" id="GO:0000820">
    <property type="term" value="P:regulation of glutamine family amino acid metabolic process"/>
    <property type="evidence" value="ECO:0007669"/>
    <property type="project" value="TreeGrafter"/>
</dbReference>
<dbReference type="PANTHER" id="PTHR30621:SF0">
    <property type="entry name" value="BIFUNCTIONAL GLUTAMINE SYNTHETASE ADENYLYLTRANSFERASE_ADENYLYL-REMOVING ENZYME"/>
    <property type="match status" value="1"/>
</dbReference>
<comment type="caution">
    <text evidence="3">The sequence shown here is derived from an EMBL/GenBank/DDBJ whole genome shotgun (WGS) entry which is preliminary data.</text>
</comment>
<dbReference type="GO" id="GO:0008882">
    <property type="term" value="F:[glutamate-ammonia-ligase] adenylyltransferase activity"/>
    <property type="evidence" value="ECO:0007669"/>
    <property type="project" value="InterPro"/>
</dbReference>
<accession>A0A2N6VJF6</accession>
<dbReference type="EMBL" id="PNHK01000226">
    <property type="protein sequence ID" value="PMD04249.1"/>
    <property type="molecule type" value="Genomic_DNA"/>
</dbReference>
<name>A0A2N6VJF6_9MICO</name>
<protein>
    <recommendedName>
        <fullName evidence="2">PII-uridylyltransferase/Glutamine-synthetase adenylyltransferase domain-containing protein</fullName>
    </recommendedName>
</protein>